<organism evidence="2 3">
    <name type="scientific">Anaerostipes rhamnosivorans</name>
    <dbReference type="NCBI Taxonomy" id="1229621"/>
    <lineage>
        <taxon>Bacteria</taxon>
        <taxon>Bacillati</taxon>
        <taxon>Bacillota</taxon>
        <taxon>Clostridia</taxon>
        <taxon>Lachnospirales</taxon>
        <taxon>Lachnospiraceae</taxon>
        <taxon>Anaerostipes</taxon>
    </lineage>
</organism>
<dbReference type="InterPro" id="IPR018580">
    <property type="entry name" value="Uncharacterised_YfhO"/>
</dbReference>
<feature type="transmembrane region" description="Helical" evidence="1">
    <location>
        <begin position="295"/>
        <end position="313"/>
    </location>
</feature>
<feature type="transmembrane region" description="Helical" evidence="1">
    <location>
        <begin position="12"/>
        <end position="34"/>
    </location>
</feature>
<dbReference type="RefSeq" id="WP_137329974.1">
    <property type="nucleotide sequence ID" value="NZ_CP040058.1"/>
</dbReference>
<dbReference type="KEGG" id="arf:AR1Y2_3349"/>
<dbReference type="Proteomes" id="UP000298653">
    <property type="component" value="Chromosome"/>
</dbReference>
<feature type="transmembrane region" description="Helical" evidence="1">
    <location>
        <begin position="383"/>
        <end position="401"/>
    </location>
</feature>
<feature type="transmembrane region" description="Helical" evidence="1">
    <location>
        <begin position="107"/>
        <end position="127"/>
    </location>
</feature>
<gene>
    <name evidence="2" type="ORF">AR1Y2_3349</name>
</gene>
<proteinExistence type="predicted"/>
<feature type="transmembrane region" description="Helical" evidence="1">
    <location>
        <begin position="68"/>
        <end position="87"/>
    </location>
</feature>
<keyword evidence="1" id="KW-1133">Transmembrane helix</keyword>
<protein>
    <submittedName>
        <fullName evidence="2">ABC transporter, permease protein</fullName>
    </submittedName>
</protein>
<dbReference type="PANTHER" id="PTHR38454">
    <property type="entry name" value="INTEGRAL MEMBRANE PROTEIN-RELATED"/>
    <property type="match status" value="1"/>
</dbReference>
<evidence type="ECO:0000313" key="2">
    <source>
        <dbReference type="EMBL" id="QCP36803.1"/>
    </source>
</evidence>
<accession>A0A4P8IL34</accession>
<sequence length="852" mass="97171">MPKRNNFYQQNKYLIWAFLAPFFILEGIAVVMGVQPFGDNSFLIVDALHQYLPFFADYHDKLKSLDNLFYSFHGGLGYNFLGLWAYYLSSPLNLVIVLFPKEMLNMVLSHLYIIKIALCGLTAAYYFRSRDKKRQDISIVAFGLCYALSSYIVGYSWNIMWLEVMMMLPLILAGMDRLIKKRDGRLYCGALFFSLLCNFYMSFMTCLFLVLWYLLYDHKKVKAFFVNGLKFAGYSLLSAMMAGAVLLPAYLGIMKTSSAKWDFPKDLWYGNFADLYCRHFLGTAPITNSVNDGEINLYCGILTLVFVLFYFMASRISWKTKIKRALLMLFLFFSFNMPLLGYIWHGFHNQYGIPNRFAYLYIFLLLIMAYDGLLVIKREGRQQAWKLCISCGILCMSVGIASLLNTKAFDRKVLAFTTAAIFLYLVVFALYDRKTLSRRGMVLICSLLLVIEAAGMAVYGFSENGQVRVSEYFGDTKNIQKVKNKYKTGPDQRMELIKGRMLDESIWHTLDGVTMFGSTALGDVVDMMDDLGFYTGVNEYLYEGATPFTNNLLGVRYNLLRTSDTNTTDFQYLDRIGDINVYGNPYNTAVGYGMKKSAYKWKYDDVNPFLVQNRLSGDAFGGNDIFHMIKTEKPKTNACKITQSNDGEYVFENTASLADNMTFEIPVTEDGKLYFHFDGSQVEDTVIYRNNEVYVSGRLNAQCIYLGDLKKGDHITVSMRLKQDDLMSGVVRVTLASLDEDAMKDLYGKMQEQAFQLEEADSSTLKGTVSMNEDGLVFFSIPYDKGWKVLVDGKETEVNSLGKAFLCVDVSEGKHEIKLEYCPEGFKEGIILTALGWLIFASICLRKRKKSV</sequence>
<feature type="transmembrane region" description="Helical" evidence="1">
    <location>
        <begin position="443"/>
        <end position="461"/>
    </location>
</feature>
<evidence type="ECO:0000313" key="3">
    <source>
        <dbReference type="Proteomes" id="UP000298653"/>
    </source>
</evidence>
<feature type="transmembrane region" description="Helical" evidence="1">
    <location>
        <begin position="191"/>
        <end position="214"/>
    </location>
</feature>
<name>A0A4P8IL34_9FIRM</name>
<evidence type="ECO:0000256" key="1">
    <source>
        <dbReference type="SAM" id="Phobius"/>
    </source>
</evidence>
<feature type="transmembrane region" description="Helical" evidence="1">
    <location>
        <begin position="266"/>
        <end position="283"/>
    </location>
</feature>
<reference evidence="2 3" key="1">
    <citation type="submission" date="2019-05" db="EMBL/GenBank/DDBJ databases">
        <title>Complete genome sequencing of Anaerostipes rhamnosivorans.</title>
        <authorList>
            <person name="Bui T.P.N."/>
            <person name="de Vos W.M."/>
        </authorList>
    </citation>
    <scope>NUCLEOTIDE SEQUENCE [LARGE SCALE GENOMIC DNA]</scope>
    <source>
        <strain evidence="2 3">1y2</strain>
    </source>
</reference>
<feature type="transmembrane region" description="Helical" evidence="1">
    <location>
        <begin position="413"/>
        <end position="431"/>
    </location>
</feature>
<feature type="transmembrane region" description="Helical" evidence="1">
    <location>
        <begin position="325"/>
        <end position="345"/>
    </location>
</feature>
<dbReference type="Pfam" id="PF09586">
    <property type="entry name" value="YfhO"/>
    <property type="match status" value="1"/>
</dbReference>
<feature type="transmembrane region" description="Helical" evidence="1">
    <location>
        <begin position="136"/>
        <end position="153"/>
    </location>
</feature>
<dbReference type="EMBL" id="CP040058">
    <property type="protein sequence ID" value="QCP36803.1"/>
    <property type="molecule type" value="Genomic_DNA"/>
</dbReference>
<dbReference type="PANTHER" id="PTHR38454:SF1">
    <property type="entry name" value="INTEGRAL MEMBRANE PROTEIN"/>
    <property type="match status" value="1"/>
</dbReference>
<keyword evidence="1" id="KW-0812">Transmembrane</keyword>
<dbReference type="OrthoDB" id="9815466at2"/>
<feature type="transmembrane region" description="Helical" evidence="1">
    <location>
        <begin position="357"/>
        <end position="376"/>
    </location>
</feature>
<feature type="transmembrane region" description="Helical" evidence="1">
    <location>
        <begin position="234"/>
        <end position="254"/>
    </location>
</feature>
<keyword evidence="1" id="KW-0472">Membrane</keyword>
<dbReference type="AlphaFoldDB" id="A0A4P8IL34"/>
<keyword evidence="3" id="KW-1185">Reference proteome</keyword>